<accession>A0ABV9RC11</accession>
<dbReference type="InterPro" id="IPR007044">
    <property type="entry name" value="Cyclodeamin/CycHdrlase"/>
</dbReference>
<evidence type="ECO:0000313" key="2">
    <source>
        <dbReference type="EMBL" id="MFC4831736.1"/>
    </source>
</evidence>
<comment type="caution">
    <text evidence="2">The sequence shown here is derived from an EMBL/GenBank/DDBJ whole genome shotgun (WGS) entry which is preliminary data.</text>
</comment>
<proteinExistence type="predicted"/>
<evidence type="ECO:0000259" key="1">
    <source>
        <dbReference type="Pfam" id="PF04961"/>
    </source>
</evidence>
<dbReference type="SUPFAM" id="SSF101262">
    <property type="entry name" value="Methenyltetrahydrofolate cyclohydrolase-like"/>
    <property type="match status" value="1"/>
</dbReference>
<dbReference type="EMBL" id="JBHSIM010000009">
    <property type="protein sequence ID" value="MFC4831736.1"/>
    <property type="molecule type" value="Genomic_DNA"/>
</dbReference>
<reference evidence="3" key="1">
    <citation type="journal article" date="2019" name="Int. J. Syst. Evol. Microbiol.">
        <title>The Global Catalogue of Microorganisms (GCM) 10K type strain sequencing project: providing services to taxonomists for standard genome sequencing and annotation.</title>
        <authorList>
            <consortium name="The Broad Institute Genomics Platform"/>
            <consortium name="The Broad Institute Genome Sequencing Center for Infectious Disease"/>
            <person name="Wu L."/>
            <person name="Ma J."/>
        </authorList>
    </citation>
    <scope>NUCLEOTIDE SEQUENCE [LARGE SCALE GENOMIC DNA]</scope>
    <source>
        <strain evidence="3">CCUG 50347</strain>
    </source>
</reference>
<sequence>MRTETVEHFLESLAARSPAPGGRTGAALCVAQGAALVAKVARDSGVVSSPERADALRETALALAAADAEGTGPAGPGRFSTEVIAVAAQVLALAEAIRPVARRTAVADLAAAAEAVRAATGTARVDVEVDLVGITDSDERERLLTAIEPVDDLVLRAAKLTAVVREQILR</sequence>
<keyword evidence="3" id="KW-1185">Reference proteome</keyword>
<feature type="domain" description="Cyclodeaminase/cyclohydrolase" evidence="1">
    <location>
        <begin position="81"/>
        <end position="147"/>
    </location>
</feature>
<dbReference type="Proteomes" id="UP001595909">
    <property type="component" value="Unassembled WGS sequence"/>
</dbReference>
<protein>
    <submittedName>
        <fullName evidence="2">Cyclodeaminase/cyclohydrolase family protein</fullName>
    </submittedName>
</protein>
<feature type="domain" description="Cyclodeaminase/cyclohydrolase" evidence="1">
    <location>
        <begin position="5"/>
        <end position="43"/>
    </location>
</feature>
<organism evidence="2 3">
    <name type="scientific">Actinomycetospora chibensis</name>
    <dbReference type="NCBI Taxonomy" id="663606"/>
    <lineage>
        <taxon>Bacteria</taxon>
        <taxon>Bacillati</taxon>
        <taxon>Actinomycetota</taxon>
        <taxon>Actinomycetes</taxon>
        <taxon>Pseudonocardiales</taxon>
        <taxon>Pseudonocardiaceae</taxon>
        <taxon>Actinomycetospora</taxon>
    </lineage>
</organism>
<name>A0ABV9RC11_9PSEU</name>
<dbReference type="Pfam" id="PF04961">
    <property type="entry name" value="FTCD_C"/>
    <property type="match status" value="2"/>
</dbReference>
<dbReference type="RefSeq" id="WP_274191408.1">
    <property type="nucleotide sequence ID" value="NZ_BAABHN010000009.1"/>
</dbReference>
<dbReference type="InterPro" id="IPR036178">
    <property type="entry name" value="Formintransfe-cycloase-like_sf"/>
</dbReference>
<gene>
    <name evidence="2" type="ORF">ACFPEL_04875</name>
</gene>
<evidence type="ECO:0000313" key="3">
    <source>
        <dbReference type="Proteomes" id="UP001595909"/>
    </source>
</evidence>
<dbReference type="Gene3D" id="1.20.120.680">
    <property type="entry name" value="Formiminotetrahydrofolate cyclodeaminase monomer, up-and-down helical bundle"/>
    <property type="match status" value="2"/>
</dbReference>